<evidence type="ECO:0000256" key="8">
    <source>
        <dbReference type="SAM" id="SignalP"/>
    </source>
</evidence>
<dbReference type="PANTHER" id="PTHR11306:SF0">
    <property type="entry name" value="PHOSPHATIDYLGLYCEROL_PHOSPHATIDYLINOSITOL TRANSFER PROTEIN"/>
    <property type="match status" value="1"/>
</dbReference>
<comment type="function">
    <text evidence="1">Catalyzes the intermembrane transfer of phosphatidylglycerol and phosphatidylinositol.</text>
</comment>
<evidence type="ECO:0000313" key="10">
    <source>
        <dbReference type="EMBL" id="TDL28316.1"/>
    </source>
</evidence>
<keyword evidence="7" id="KW-0445">Lipid transport</keyword>
<dbReference type="Proteomes" id="UP000294933">
    <property type="component" value="Unassembled WGS sequence"/>
</dbReference>
<feature type="signal peptide" evidence="8">
    <location>
        <begin position="1"/>
        <end position="22"/>
    </location>
</feature>
<dbReference type="PANTHER" id="PTHR11306">
    <property type="entry name" value="NIEMANN PICK TYPE C2 PROTEIN NPC2-RELATED"/>
    <property type="match status" value="1"/>
</dbReference>
<dbReference type="Pfam" id="PF02221">
    <property type="entry name" value="E1_DerP2_DerF2"/>
    <property type="match status" value="1"/>
</dbReference>
<dbReference type="CDD" id="cd00917">
    <property type="entry name" value="PG-PI_TP"/>
    <property type="match status" value="1"/>
</dbReference>
<keyword evidence="6 8" id="KW-0732">Signal</keyword>
<dbReference type="GO" id="GO:0032934">
    <property type="term" value="F:sterol binding"/>
    <property type="evidence" value="ECO:0007669"/>
    <property type="project" value="InterPro"/>
</dbReference>
<dbReference type="VEuPathDB" id="FungiDB:BD410DRAFT_737528"/>
<reference evidence="10 11" key="1">
    <citation type="submission" date="2018-06" db="EMBL/GenBank/DDBJ databases">
        <title>A transcriptomic atlas of mushroom development highlights an independent origin of complex multicellularity.</title>
        <authorList>
            <consortium name="DOE Joint Genome Institute"/>
            <person name="Krizsan K."/>
            <person name="Almasi E."/>
            <person name="Merenyi Z."/>
            <person name="Sahu N."/>
            <person name="Viragh M."/>
            <person name="Koszo T."/>
            <person name="Mondo S."/>
            <person name="Kiss B."/>
            <person name="Balint B."/>
            <person name="Kues U."/>
            <person name="Barry K."/>
            <person name="Hegedus J.C."/>
            <person name="Henrissat B."/>
            <person name="Johnson J."/>
            <person name="Lipzen A."/>
            <person name="Ohm R."/>
            <person name="Nagy I."/>
            <person name="Pangilinan J."/>
            <person name="Yan J."/>
            <person name="Xiong Y."/>
            <person name="Grigoriev I.V."/>
            <person name="Hibbett D.S."/>
            <person name="Nagy L.G."/>
        </authorList>
    </citation>
    <scope>NUCLEOTIDE SEQUENCE [LARGE SCALE GENOMIC DNA]</scope>
    <source>
        <strain evidence="10 11">SZMC22713</strain>
    </source>
</reference>
<dbReference type="Gene3D" id="2.70.220.10">
    <property type="entry name" value="Ganglioside GM2 activator"/>
    <property type="match status" value="2"/>
</dbReference>
<evidence type="ECO:0000256" key="4">
    <source>
        <dbReference type="ARBA" id="ARBA00016056"/>
    </source>
</evidence>
<keyword evidence="5" id="KW-0813">Transport</keyword>
<accession>A0A4Y7QLS3</accession>
<dbReference type="InterPro" id="IPR033917">
    <property type="entry name" value="ML_PG-PI_TP"/>
</dbReference>
<dbReference type="PROSITE" id="PS51257">
    <property type="entry name" value="PROKAR_LIPOPROTEIN"/>
    <property type="match status" value="1"/>
</dbReference>
<evidence type="ECO:0000313" key="11">
    <source>
        <dbReference type="Proteomes" id="UP000294933"/>
    </source>
</evidence>
<evidence type="ECO:0000256" key="3">
    <source>
        <dbReference type="ARBA" id="ARBA00011245"/>
    </source>
</evidence>
<evidence type="ECO:0000256" key="6">
    <source>
        <dbReference type="ARBA" id="ARBA00022729"/>
    </source>
</evidence>
<dbReference type="EMBL" id="ML170157">
    <property type="protein sequence ID" value="TDL28316.1"/>
    <property type="molecule type" value="Genomic_DNA"/>
</dbReference>
<dbReference type="FunFam" id="2.70.220.10:FF:000002">
    <property type="entry name" value="Phosphatidylglycerol/phosphatidylinositol transfer protein"/>
    <property type="match status" value="1"/>
</dbReference>
<dbReference type="InterPro" id="IPR003172">
    <property type="entry name" value="ML_dom"/>
</dbReference>
<name>A0A4Y7QLS3_9AGAM</name>
<protein>
    <recommendedName>
        <fullName evidence="4">Phosphatidylglycerol/phosphatidylinositol transfer protein</fullName>
    </recommendedName>
</protein>
<proteinExistence type="inferred from homology"/>
<feature type="chain" id="PRO_5021326623" description="Phosphatidylglycerol/phosphatidylinositol transfer protein" evidence="8">
    <location>
        <begin position="23"/>
        <end position="176"/>
    </location>
</feature>
<dbReference type="InterPro" id="IPR036846">
    <property type="entry name" value="GM2-AP_sf"/>
</dbReference>
<dbReference type="GO" id="GO:0032366">
    <property type="term" value="P:intracellular sterol transport"/>
    <property type="evidence" value="ECO:0007669"/>
    <property type="project" value="InterPro"/>
</dbReference>
<evidence type="ECO:0000256" key="1">
    <source>
        <dbReference type="ARBA" id="ARBA00002053"/>
    </source>
</evidence>
<dbReference type="AlphaFoldDB" id="A0A4Y7QLS3"/>
<dbReference type="InterPro" id="IPR014756">
    <property type="entry name" value="Ig_E-set"/>
</dbReference>
<dbReference type="SMART" id="SM00737">
    <property type="entry name" value="ML"/>
    <property type="match status" value="1"/>
</dbReference>
<organism evidence="10 11">
    <name type="scientific">Rickenella mellea</name>
    <dbReference type="NCBI Taxonomy" id="50990"/>
    <lineage>
        <taxon>Eukaryota</taxon>
        <taxon>Fungi</taxon>
        <taxon>Dikarya</taxon>
        <taxon>Basidiomycota</taxon>
        <taxon>Agaricomycotina</taxon>
        <taxon>Agaricomycetes</taxon>
        <taxon>Hymenochaetales</taxon>
        <taxon>Rickenellaceae</taxon>
        <taxon>Rickenella</taxon>
    </lineage>
</organism>
<dbReference type="FunFam" id="2.70.220.10:FF:000004">
    <property type="entry name" value="Related to phosphatidylglycerol/phosphatidylinositol transfer protein"/>
    <property type="match status" value="1"/>
</dbReference>
<feature type="domain" description="MD-2-related lipid-recognition" evidence="9">
    <location>
        <begin position="42"/>
        <end position="164"/>
    </location>
</feature>
<comment type="similarity">
    <text evidence="2">Belongs to the NPC2 family.</text>
</comment>
<evidence type="ECO:0000259" key="9">
    <source>
        <dbReference type="SMART" id="SM00737"/>
    </source>
</evidence>
<dbReference type="InterPro" id="IPR039670">
    <property type="entry name" value="NPC2-like"/>
</dbReference>
<keyword evidence="11" id="KW-1185">Reference proteome</keyword>
<sequence length="176" mass="19558">MMHRLPSLALLALACFPLLALAAPQDQSIISGPIHISDSWTWIDCGDPSDIIELHSIKVTPDPPQPGKNLTVAVTGYVRETIEEGAYADVTVKLGLVKLLQKEFDVCEEARNADASVRCPVDPGEYEVEQTVELPKEIPPAKFTIMVRGYTPEDEPMVCVDIKVDFMKKRPFPKIW</sequence>
<evidence type="ECO:0000256" key="2">
    <source>
        <dbReference type="ARBA" id="ARBA00006370"/>
    </source>
</evidence>
<evidence type="ECO:0000256" key="7">
    <source>
        <dbReference type="ARBA" id="ARBA00023055"/>
    </source>
</evidence>
<dbReference type="OrthoDB" id="6409159at2759"/>
<dbReference type="SUPFAM" id="SSF81296">
    <property type="entry name" value="E set domains"/>
    <property type="match status" value="1"/>
</dbReference>
<gene>
    <name evidence="10" type="ORF">BD410DRAFT_737528</name>
</gene>
<comment type="subunit">
    <text evidence="3">Monomer.</text>
</comment>
<evidence type="ECO:0000256" key="5">
    <source>
        <dbReference type="ARBA" id="ARBA00022448"/>
    </source>
</evidence>